<sequence>MEASELYPLSEQIKPKELEEVEINPQKNIYTYISICTLSFLVGVNNTSFSNILQVSLEEYSGNFFPDYHNFLAKLPPIFYHCGGIIAAIVFYNMKKIHFKNILRFSCILLFTAYISTIAWPHILVIYATRVIIGFATGCMCIIIPQVLHTMALGTKKIAQKMTIFPFFLMTGLTITVALGRLASKENYLYINSIPIVLSALGFLSLYYTIPLKVQTKDKGKQSMWSFMSNSLSVRSFLHIILLHFVSKITGIDLIMFFSPDLFDANASVFLKTSPLILATLFTLTGGFIPDKLGRKYPVVVGLLGISIINLIIYFTGPGLVTLLCFTALYYCGLNYVPFISQNEVVPEEYKIMANELGGITSWSLGLFMTVFIAFMFTKKSQIIWLVLCALSLIGVVLLIIFMKETKGIEQTDFILSFFQYDSCGKSIENTDSNTV</sequence>
<dbReference type="PROSITE" id="PS50850">
    <property type="entry name" value="MFS"/>
    <property type="match status" value="1"/>
</dbReference>
<dbReference type="PANTHER" id="PTHR48021">
    <property type="match status" value="1"/>
</dbReference>
<feature type="transmembrane region" description="Helical" evidence="5">
    <location>
        <begin position="321"/>
        <end position="339"/>
    </location>
</feature>
<evidence type="ECO:0000259" key="6">
    <source>
        <dbReference type="PROSITE" id="PS50850"/>
    </source>
</evidence>
<name>A0A9P6GXY2_9MICR</name>
<feature type="transmembrane region" description="Helical" evidence="5">
    <location>
        <begin position="131"/>
        <end position="152"/>
    </location>
</feature>
<dbReference type="GO" id="GO:0022857">
    <property type="term" value="F:transmembrane transporter activity"/>
    <property type="evidence" value="ECO:0007669"/>
    <property type="project" value="InterPro"/>
</dbReference>
<protein>
    <submittedName>
        <fullName evidence="7">Quinate permease</fullName>
    </submittedName>
</protein>
<keyword evidence="8" id="KW-1185">Reference proteome</keyword>
<comment type="caution">
    <text evidence="7">The sequence shown here is derived from an EMBL/GenBank/DDBJ whole genome shotgun (WGS) entry which is preliminary data.</text>
</comment>
<evidence type="ECO:0000313" key="8">
    <source>
        <dbReference type="Proteomes" id="UP000740883"/>
    </source>
</evidence>
<comment type="subcellular location">
    <subcellularLocation>
        <location evidence="1">Membrane</location>
        <topology evidence="1">Multi-pass membrane protein</topology>
    </subcellularLocation>
</comment>
<dbReference type="GO" id="GO:0016020">
    <property type="term" value="C:membrane"/>
    <property type="evidence" value="ECO:0007669"/>
    <property type="project" value="UniProtKB-SubCell"/>
</dbReference>
<dbReference type="AlphaFoldDB" id="A0A9P6GXY2"/>
<organism evidence="7 8">
    <name type="scientific">Nosema granulosis</name>
    <dbReference type="NCBI Taxonomy" id="83296"/>
    <lineage>
        <taxon>Eukaryota</taxon>
        <taxon>Fungi</taxon>
        <taxon>Fungi incertae sedis</taxon>
        <taxon>Microsporidia</taxon>
        <taxon>Nosematidae</taxon>
        <taxon>Nosema</taxon>
    </lineage>
</organism>
<dbReference type="SUPFAM" id="SSF103473">
    <property type="entry name" value="MFS general substrate transporter"/>
    <property type="match status" value="1"/>
</dbReference>
<reference evidence="7 8" key="1">
    <citation type="journal article" date="2020" name="Genome Biol. Evol.">
        <title>Comparative genomics of strictly vertically transmitted, feminizing microsporidia endosymbionts of amphipod crustaceans.</title>
        <authorList>
            <person name="Cormier A."/>
            <person name="Chebbi M.A."/>
            <person name="Giraud I."/>
            <person name="Wattier R."/>
            <person name="Teixeira M."/>
            <person name="Gilbert C."/>
            <person name="Rigaud T."/>
            <person name="Cordaux R."/>
        </authorList>
    </citation>
    <scope>NUCLEOTIDE SEQUENCE [LARGE SCALE GENOMIC DNA]</scope>
    <source>
        <strain evidence="7 8">Ou3-Ou53</strain>
    </source>
</reference>
<feature type="transmembrane region" description="Helical" evidence="5">
    <location>
        <begin position="297"/>
        <end position="315"/>
    </location>
</feature>
<accession>A0A9P6GXY2</accession>
<keyword evidence="3 5" id="KW-1133">Transmembrane helix</keyword>
<dbReference type="PANTHER" id="PTHR48021:SF1">
    <property type="entry name" value="GH07001P-RELATED"/>
    <property type="match status" value="1"/>
</dbReference>
<keyword evidence="4 5" id="KW-0472">Membrane</keyword>
<evidence type="ECO:0000256" key="1">
    <source>
        <dbReference type="ARBA" id="ARBA00004141"/>
    </source>
</evidence>
<keyword evidence="2 5" id="KW-0812">Transmembrane</keyword>
<feature type="transmembrane region" description="Helical" evidence="5">
    <location>
        <begin position="383"/>
        <end position="402"/>
    </location>
</feature>
<feature type="transmembrane region" description="Helical" evidence="5">
    <location>
        <begin position="78"/>
        <end position="94"/>
    </location>
</feature>
<gene>
    <name evidence="7" type="primary">qutD_1</name>
    <name evidence="7" type="ORF">NGRA_1725</name>
</gene>
<evidence type="ECO:0000313" key="7">
    <source>
        <dbReference type="EMBL" id="KAF9762816.1"/>
    </source>
</evidence>
<evidence type="ECO:0000256" key="3">
    <source>
        <dbReference type="ARBA" id="ARBA00022989"/>
    </source>
</evidence>
<feature type="transmembrane region" description="Helical" evidence="5">
    <location>
        <begin position="106"/>
        <end position="125"/>
    </location>
</feature>
<feature type="transmembrane region" description="Helical" evidence="5">
    <location>
        <begin position="232"/>
        <end position="257"/>
    </location>
</feature>
<dbReference type="InterPro" id="IPR020846">
    <property type="entry name" value="MFS_dom"/>
</dbReference>
<feature type="transmembrane region" description="Helical" evidence="5">
    <location>
        <begin position="189"/>
        <end position="211"/>
    </location>
</feature>
<feature type="transmembrane region" description="Helical" evidence="5">
    <location>
        <begin position="164"/>
        <end position="183"/>
    </location>
</feature>
<dbReference type="Gene3D" id="1.20.1250.20">
    <property type="entry name" value="MFS general substrate transporter like domains"/>
    <property type="match status" value="2"/>
</dbReference>
<dbReference type="InterPro" id="IPR036259">
    <property type="entry name" value="MFS_trans_sf"/>
</dbReference>
<dbReference type="EMBL" id="SBJO01000128">
    <property type="protein sequence ID" value="KAF9762816.1"/>
    <property type="molecule type" value="Genomic_DNA"/>
</dbReference>
<feature type="transmembrane region" description="Helical" evidence="5">
    <location>
        <begin position="269"/>
        <end position="290"/>
    </location>
</feature>
<proteinExistence type="predicted"/>
<evidence type="ECO:0000256" key="4">
    <source>
        <dbReference type="ARBA" id="ARBA00023136"/>
    </source>
</evidence>
<evidence type="ECO:0000256" key="2">
    <source>
        <dbReference type="ARBA" id="ARBA00022692"/>
    </source>
</evidence>
<feature type="domain" description="Major facilitator superfamily (MFS) profile" evidence="6">
    <location>
        <begin position="31"/>
        <end position="407"/>
    </location>
</feature>
<feature type="transmembrane region" description="Helical" evidence="5">
    <location>
        <begin position="360"/>
        <end position="377"/>
    </location>
</feature>
<evidence type="ECO:0000256" key="5">
    <source>
        <dbReference type="SAM" id="Phobius"/>
    </source>
</evidence>
<dbReference type="InterPro" id="IPR005828">
    <property type="entry name" value="MFS_sugar_transport-like"/>
</dbReference>
<dbReference type="Pfam" id="PF00083">
    <property type="entry name" value="Sugar_tr"/>
    <property type="match status" value="1"/>
</dbReference>
<dbReference type="OrthoDB" id="4540492at2759"/>
<dbReference type="InterPro" id="IPR050549">
    <property type="entry name" value="MFS_Trehalose_Transporter"/>
</dbReference>
<dbReference type="Proteomes" id="UP000740883">
    <property type="component" value="Unassembled WGS sequence"/>
</dbReference>